<sequence length="110" mass="12132">MSVTSIKVEQPPLTPPVLHWEKAEEEEKRSHQQPSALLCLRAPYRRGPLGTHSCFLAAGTLRLSASVSVCSARGRDNDHDEPTHYGKPGPFTSLVNGPGILERQREEFTA</sequence>
<evidence type="ECO:0000256" key="1">
    <source>
        <dbReference type="SAM" id="MobiDB-lite"/>
    </source>
</evidence>
<evidence type="ECO:0000313" key="3">
    <source>
        <dbReference type="Proteomes" id="UP000296049"/>
    </source>
</evidence>
<feature type="region of interest" description="Disordered" evidence="1">
    <location>
        <begin position="72"/>
        <end position="110"/>
    </location>
</feature>
<accession>R0JY71</accession>
<feature type="compositionally biased region" description="Basic and acidic residues" evidence="1">
    <location>
        <begin position="73"/>
        <end position="84"/>
    </location>
</feature>
<dbReference type="AlphaFoldDB" id="R0JY71"/>
<evidence type="ECO:0000313" key="2">
    <source>
        <dbReference type="EMBL" id="EOB02536.1"/>
    </source>
</evidence>
<protein>
    <submittedName>
        <fullName evidence="2">Uncharacterized protein</fullName>
    </submittedName>
</protein>
<dbReference type="EMBL" id="KB742955">
    <property type="protein sequence ID" value="EOB02536.1"/>
    <property type="molecule type" value="Genomic_DNA"/>
</dbReference>
<name>R0JY71_ANAPL</name>
<gene>
    <name evidence="2" type="ORF">Anapl_13037</name>
</gene>
<keyword evidence="3" id="KW-1185">Reference proteome</keyword>
<reference evidence="3" key="1">
    <citation type="journal article" date="2013" name="Nat. Genet.">
        <title>The duck genome and transcriptome provide insight into an avian influenza virus reservoir species.</title>
        <authorList>
            <person name="Huang Y."/>
            <person name="Li Y."/>
            <person name="Burt D.W."/>
            <person name="Chen H."/>
            <person name="Zhang Y."/>
            <person name="Qian W."/>
            <person name="Kim H."/>
            <person name="Gan S."/>
            <person name="Zhao Y."/>
            <person name="Li J."/>
            <person name="Yi K."/>
            <person name="Feng H."/>
            <person name="Zhu P."/>
            <person name="Li B."/>
            <person name="Liu Q."/>
            <person name="Fairley S."/>
            <person name="Magor K.E."/>
            <person name="Du Z."/>
            <person name="Hu X."/>
            <person name="Goodman L."/>
            <person name="Tafer H."/>
            <person name="Vignal A."/>
            <person name="Lee T."/>
            <person name="Kim K.W."/>
            <person name="Sheng Z."/>
            <person name="An Y."/>
            <person name="Searle S."/>
            <person name="Herrero J."/>
            <person name="Groenen M.A."/>
            <person name="Crooijmans R.P."/>
            <person name="Faraut T."/>
            <person name="Cai Q."/>
            <person name="Webster R.G."/>
            <person name="Aldridge J.R."/>
            <person name="Warren W.C."/>
            <person name="Bartschat S."/>
            <person name="Kehr S."/>
            <person name="Marz M."/>
            <person name="Stadler P.F."/>
            <person name="Smith J."/>
            <person name="Kraus R.H."/>
            <person name="Zhao Y."/>
            <person name="Ren L."/>
            <person name="Fei J."/>
            <person name="Morisson M."/>
            <person name="Kaiser P."/>
            <person name="Griffin D.K."/>
            <person name="Rao M."/>
            <person name="Pitel F."/>
            <person name="Wang J."/>
            <person name="Li N."/>
        </authorList>
    </citation>
    <scope>NUCLEOTIDE SEQUENCE [LARGE SCALE GENOMIC DNA]</scope>
</reference>
<dbReference type="Proteomes" id="UP000296049">
    <property type="component" value="Unassembled WGS sequence"/>
</dbReference>
<proteinExistence type="predicted"/>
<organism evidence="2 3">
    <name type="scientific">Anas platyrhynchos</name>
    <name type="common">Mallard</name>
    <name type="synonym">Anas boschas</name>
    <dbReference type="NCBI Taxonomy" id="8839"/>
    <lineage>
        <taxon>Eukaryota</taxon>
        <taxon>Metazoa</taxon>
        <taxon>Chordata</taxon>
        <taxon>Craniata</taxon>
        <taxon>Vertebrata</taxon>
        <taxon>Euteleostomi</taxon>
        <taxon>Archelosauria</taxon>
        <taxon>Archosauria</taxon>
        <taxon>Dinosauria</taxon>
        <taxon>Saurischia</taxon>
        <taxon>Theropoda</taxon>
        <taxon>Coelurosauria</taxon>
        <taxon>Aves</taxon>
        <taxon>Neognathae</taxon>
        <taxon>Galloanserae</taxon>
        <taxon>Anseriformes</taxon>
        <taxon>Anatidae</taxon>
        <taxon>Anatinae</taxon>
        <taxon>Anas</taxon>
    </lineage>
</organism>